<dbReference type="GO" id="GO:0007165">
    <property type="term" value="P:signal transduction"/>
    <property type="evidence" value="ECO:0007669"/>
    <property type="project" value="InterPro"/>
</dbReference>
<comment type="caution">
    <text evidence="3">The sequence shown here is derived from an EMBL/GenBank/DDBJ whole genome shotgun (WGS) entry which is preliminary data.</text>
</comment>
<gene>
    <name evidence="3" type="ORF">ETQ85_01965</name>
</gene>
<reference evidence="3 4" key="1">
    <citation type="submission" date="2019-01" db="EMBL/GenBank/DDBJ databases">
        <title>Zoogloea oleivorans genome sequencing and assembly.</title>
        <authorList>
            <person name="Tancsics A."/>
            <person name="Farkas M."/>
            <person name="Kriszt B."/>
            <person name="Maroti G."/>
            <person name="Horvath B."/>
        </authorList>
    </citation>
    <scope>NUCLEOTIDE SEQUENCE [LARGE SCALE GENOMIC DNA]</scope>
    <source>
        <strain evidence="3 4">Buc</strain>
    </source>
</reference>
<dbReference type="AlphaFoldDB" id="A0A6C2D793"/>
<name>A0A6C2D793_9RHOO</name>
<dbReference type="InterPro" id="IPR000157">
    <property type="entry name" value="TIR_dom"/>
</dbReference>
<dbReference type="Gene3D" id="3.40.50.10140">
    <property type="entry name" value="Toll/interleukin-1 receptor homology (TIR) domain"/>
    <property type="match status" value="1"/>
</dbReference>
<evidence type="ECO:0000256" key="1">
    <source>
        <dbReference type="SAM" id="Coils"/>
    </source>
</evidence>
<keyword evidence="1" id="KW-0175">Coiled coil</keyword>
<feature type="domain" description="TIR" evidence="2">
    <location>
        <begin position="8"/>
        <end position="186"/>
    </location>
</feature>
<dbReference type="Proteomes" id="UP000389128">
    <property type="component" value="Unassembled WGS sequence"/>
</dbReference>
<sequence length="368" mass="40790">MSYIGSPFEHDLFISYSHGVSSRTGPLLQPWSAEFVQALDNEMRMSPRLTEDLAVFLDASYRPGDGIDPMAGLTPQLQEQIERSGILVVLMSPHYLKSDWCARERNWWSEAQTRLGWPTDKRIAVVHILPTTEKWPAALCDPQGEPLLGFRLHDEPGPGIDPRPVGWFEVQGGDKPKFGETLRRIVGSLSIKLDELKSRAESLRQARSDADKLQGAGGQALYLHGRKTQQAKWEQVALELAAGGYSVLPGEPDPEVDDPQARMELRARRVEVLADCDALLLLGAGDGRLLDSDLLTVGRHDRQSARARSNRPLPCGVFDTVGASIATPVRRATARNIQADWLDATQNPLVPRISQWLTEKGAEAEQRL</sequence>
<accession>A0A6C2D793</accession>
<feature type="coiled-coil region" evidence="1">
    <location>
        <begin position="186"/>
        <end position="213"/>
    </location>
</feature>
<dbReference type="InterPro" id="IPR035897">
    <property type="entry name" value="Toll_tir_struct_dom_sf"/>
</dbReference>
<keyword evidence="4" id="KW-1185">Reference proteome</keyword>
<dbReference type="OrthoDB" id="104289at2"/>
<dbReference type="Pfam" id="PF01582">
    <property type="entry name" value="TIR"/>
    <property type="match status" value="1"/>
</dbReference>
<dbReference type="PROSITE" id="PS50104">
    <property type="entry name" value="TIR"/>
    <property type="match status" value="1"/>
</dbReference>
<dbReference type="EMBL" id="SDKK01000002">
    <property type="protein sequence ID" value="TYC61459.1"/>
    <property type="molecule type" value="Genomic_DNA"/>
</dbReference>
<evidence type="ECO:0000259" key="2">
    <source>
        <dbReference type="PROSITE" id="PS50104"/>
    </source>
</evidence>
<dbReference type="SUPFAM" id="SSF52200">
    <property type="entry name" value="Toll/Interleukin receptor TIR domain"/>
    <property type="match status" value="1"/>
</dbReference>
<protein>
    <submittedName>
        <fullName evidence="3">TIR domain-containing protein</fullName>
    </submittedName>
</protein>
<organism evidence="3 4">
    <name type="scientific">Zoogloea oleivorans</name>
    <dbReference type="NCBI Taxonomy" id="1552750"/>
    <lineage>
        <taxon>Bacteria</taxon>
        <taxon>Pseudomonadati</taxon>
        <taxon>Pseudomonadota</taxon>
        <taxon>Betaproteobacteria</taxon>
        <taxon>Rhodocyclales</taxon>
        <taxon>Zoogloeaceae</taxon>
        <taxon>Zoogloea</taxon>
    </lineage>
</organism>
<evidence type="ECO:0000313" key="4">
    <source>
        <dbReference type="Proteomes" id="UP000389128"/>
    </source>
</evidence>
<proteinExistence type="predicted"/>
<evidence type="ECO:0000313" key="3">
    <source>
        <dbReference type="EMBL" id="TYC61459.1"/>
    </source>
</evidence>